<proteinExistence type="predicted"/>
<comment type="caution">
    <text evidence="1">The sequence shown here is derived from an EMBL/GenBank/DDBJ whole genome shotgun (WGS) entry which is preliminary data.</text>
</comment>
<keyword evidence="2" id="KW-1185">Reference proteome</keyword>
<organism evidence="1 2">
    <name type="scientific">Rhizobium calliandrae</name>
    <dbReference type="NCBI Taxonomy" id="1312182"/>
    <lineage>
        <taxon>Bacteria</taxon>
        <taxon>Pseudomonadati</taxon>
        <taxon>Pseudomonadota</taxon>
        <taxon>Alphaproteobacteria</taxon>
        <taxon>Hyphomicrobiales</taxon>
        <taxon>Rhizobiaceae</taxon>
        <taxon>Rhizobium/Agrobacterium group</taxon>
        <taxon>Rhizobium</taxon>
    </lineage>
</organism>
<reference evidence="1" key="1">
    <citation type="submission" date="2023-06" db="EMBL/GenBank/DDBJ databases">
        <title>Phylogenetic Diversity of Rhizobium strains.</title>
        <authorList>
            <person name="Moura F.T."/>
            <person name="Helene L.C.F."/>
            <person name="Hungria M."/>
        </authorList>
    </citation>
    <scope>NUCLEOTIDE SEQUENCE</scope>
    <source>
        <strain evidence="1">CCGE524</strain>
    </source>
</reference>
<gene>
    <name evidence="1" type="ORF">PY650_09280</name>
</gene>
<accession>A0ABT7KB58</accession>
<dbReference type="Proteomes" id="UP001172630">
    <property type="component" value="Unassembled WGS sequence"/>
</dbReference>
<protein>
    <submittedName>
        <fullName evidence="1">Uncharacterized protein</fullName>
    </submittedName>
</protein>
<evidence type="ECO:0000313" key="1">
    <source>
        <dbReference type="EMBL" id="MDL2405854.1"/>
    </source>
</evidence>
<evidence type="ECO:0000313" key="2">
    <source>
        <dbReference type="Proteomes" id="UP001172630"/>
    </source>
</evidence>
<name>A0ABT7KB58_9HYPH</name>
<dbReference type="RefSeq" id="WP_285878854.1">
    <property type="nucleotide sequence ID" value="NZ_JARFYN010000009.1"/>
</dbReference>
<dbReference type="EMBL" id="JARFYN010000009">
    <property type="protein sequence ID" value="MDL2405854.1"/>
    <property type="molecule type" value="Genomic_DNA"/>
</dbReference>
<sequence length="129" mass="14718">MHIFAFNRRQSEYGHRNDFDALTTDSGGAIDIFATRMQRLSNGSPFGGLFFLPSLTFLSSFQPWFLGVSTELSRLSADTKQIEGRGKRAMISSLQEYKGSRMARREGFFRLYYVYSKNHAERGVENPVS</sequence>